<feature type="compositionally biased region" description="Basic and acidic residues" evidence="7">
    <location>
        <begin position="99"/>
        <end position="109"/>
    </location>
</feature>
<keyword evidence="5" id="KW-0732">Signal</keyword>
<proteinExistence type="inferred from homology"/>
<reference evidence="8" key="1">
    <citation type="submission" date="2020-06" db="EMBL/GenBank/DDBJ databases">
        <authorList>
            <person name="Li T."/>
            <person name="Hu X."/>
            <person name="Zhang T."/>
            <person name="Song X."/>
            <person name="Zhang H."/>
            <person name="Dai N."/>
            <person name="Sheng W."/>
            <person name="Hou X."/>
            <person name="Wei L."/>
        </authorList>
    </citation>
    <scope>NUCLEOTIDE SEQUENCE</scope>
    <source>
        <strain evidence="8">K16</strain>
        <tissue evidence="8">Leaf</tissue>
    </source>
</reference>
<protein>
    <submittedName>
        <fullName evidence="8">Protein RALF-like 32</fullName>
    </submittedName>
</protein>
<keyword evidence="6" id="KW-1015">Disulfide bond</keyword>
<evidence type="ECO:0000256" key="4">
    <source>
        <dbReference type="ARBA" id="ARBA00022702"/>
    </source>
</evidence>
<dbReference type="GO" id="GO:0005576">
    <property type="term" value="C:extracellular region"/>
    <property type="evidence" value="ECO:0007669"/>
    <property type="project" value="UniProtKB-SubCell"/>
</dbReference>
<dbReference type="PANTHER" id="PTHR33136:SF4">
    <property type="entry name" value="PROTEIN RALF-LIKE 32"/>
    <property type="match status" value="1"/>
</dbReference>
<sequence length="296" mass="30641">MEERRRRGGGAGGSGRMGRLARAGEGGGEGGGKERGGGGGGGQRGAGGSGQGRAGEGGDEGGGEGERRRRRRRTGNAQADLGGGGRLVKGRGGGGGWKWRADLGGRGGREEEEAADDDGAAAASVTFPVRLGEVRPSASSVSSTIFKKKDGRSRLAAALYTLPKAVCNSIHSQQMDTNPTFFLPHAFFLLLALAHLINSSTATALNDSAAGPSSSSCVGSIAECNQELEMLMESEISRRVLEQKKYISPGALKRDQPVCNGGEAGEPYSRGSGCLPEPSNTYNRGCSRYYRCRSDA</sequence>
<evidence type="ECO:0000313" key="8">
    <source>
        <dbReference type="EMBL" id="KAK4402892.1"/>
    </source>
</evidence>
<dbReference type="InterPro" id="IPR008801">
    <property type="entry name" value="RALF"/>
</dbReference>
<feature type="compositionally biased region" description="Acidic residues" evidence="7">
    <location>
        <begin position="110"/>
        <end position="119"/>
    </location>
</feature>
<feature type="region of interest" description="Disordered" evidence="7">
    <location>
        <begin position="1"/>
        <end position="120"/>
    </location>
</feature>
<comment type="similarity">
    <text evidence="2">Belongs to the plant rapid alkalinization factor (RALF) family.</text>
</comment>
<organism evidence="8 9">
    <name type="scientific">Sesamum angolense</name>
    <dbReference type="NCBI Taxonomy" id="2727404"/>
    <lineage>
        <taxon>Eukaryota</taxon>
        <taxon>Viridiplantae</taxon>
        <taxon>Streptophyta</taxon>
        <taxon>Embryophyta</taxon>
        <taxon>Tracheophyta</taxon>
        <taxon>Spermatophyta</taxon>
        <taxon>Magnoliopsida</taxon>
        <taxon>eudicotyledons</taxon>
        <taxon>Gunneridae</taxon>
        <taxon>Pentapetalae</taxon>
        <taxon>asterids</taxon>
        <taxon>lamiids</taxon>
        <taxon>Lamiales</taxon>
        <taxon>Pedaliaceae</taxon>
        <taxon>Sesamum</taxon>
    </lineage>
</organism>
<evidence type="ECO:0000256" key="1">
    <source>
        <dbReference type="ARBA" id="ARBA00004613"/>
    </source>
</evidence>
<accession>A0AAE1X076</accession>
<gene>
    <name evidence="8" type="ORF">Sango_1029900</name>
</gene>
<dbReference type="GO" id="GO:0019722">
    <property type="term" value="P:calcium-mediated signaling"/>
    <property type="evidence" value="ECO:0007669"/>
    <property type="project" value="TreeGrafter"/>
</dbReference>
<keyword evidence="3" id="KW-0964">Secreted</keyword>
<evidence type="ECO:0000256" key="5">
    <source>
        <dbReference type="ARBA" id="ARBA00022729"/>
    </source>
</evidence>
<reference evidence="8" key="2">
    <citation type="journal article" date="2024" name="Plant">
        <title>Genomic evolution and insights into agronomic trait innovations of Sesamum species.</title>
        <authorList>
            <person name="Miao H."/>
            <person name="Wang L."/>
            <person name="Qu L."/>
            <person name="Liu H."/>
            <person name="Sun Y."/>
            <person name="Le M."/>
            <person name="Wang Q."/>
            <person name="Wei S."/>
            <person name="Zheng Y."/>
            <person name="Lin W."/>
            <person name="Duan Y."/>
            <person name="Cao H."/>
            <person name="Xiong S."/>
            <person name="Wang X."/>
            <person name="Wei L."/>
            <person name="Li C."/>
            <person name="Ma Q."/>
            <person name="Ju M."/>
            <person name="Zhao R."/>
            <person name="Li G."/>
            <person name="Mu C."/>
            <person name="Tian Q."/>
            <person name="Mei H."/>
            <person name="Zhang T."/>
            <person name="Gao T."/>
            <person name="Zhang H."/>
        </authorList>
    </citation>
    <scope>NUCLEOTIDE SEQUENCE</scope>
    <source>
        <strain evidence="8">K16</strain>
    </source>
</reference>
<dbReference type="GO" id="GO:0005179">
    <property type="term" value="F:hormone activity"/>
    <property type="evidence" value="ECO:0007669"/>
    <property type="project" value="UniProtKB-KW"/>
</dbReference>
<dbReference type="GO" id="GO:0009506">
    <property type="term" value="C:plasmodesma"/>
    <property type="evidence" value="ECO:0007669"/>
    <property type="project" value="TreeGrafter"/>
</dbReference>
<comment type="caution">
    <text evidence="8">The sequence shown here is derived from an EMBL/GenBank/DDBJ whole genome shotgun (WGS) entry which is preliminary data.</text>
</comment>
<dbReference type="EMBL" id="JACGWL010000005">
    <property type="protein sequence ID" value="KAK4402892.1"/>
    <property type="molecule type" value="Genomic_DNA"/>
</dbReference>
<evidence type="ECO:0000256" key="7">
    <source>
        <dbReference type="SAM" id="MobiDB-lite"/>
    </source>
</evidence>
<evidence type="ECO:0000313" key="9">
    <source>
        <dbReference type="Proteomes" id="UP001289374"/>
    </source>
</evidence>
<dbReference type="AlphaFoldDB" id="A0AAE1X076"/>
<evidence type="ECO:0000256" key="6">
    <source>
        <dbReference type="ARBA" id="ARBA00023157"/>
    </source>
</evidence>
<evidence type="ECO:0000256" key="2">
    <source>
        <dbReference type="ARBA" id="ARBA00009178"/>
    </source>
</evidence>
<feature type="compositionally biased region" description="Gly residues" evidence="7">
    <location>
        <begin position="37"/>
        <end position="55"/>
    </location>
</feature>
<feature type="compositionally biased region" description="Gly residues" evidence="7">
    <location>
        <begin position="81"/>
        <end position="97"/>
    </location>
</feature>
<dbReference type="Proteomes" id="UP001289374">
    <property type="component" value="Unassembled WGS sequence"/>
</dbReference>
<keyword evidence="9" id="KW-1185">Reference proteome</keyword>
<dbReference type="Pfam" id="PF05498">
    <property type="entry name" value="RALF"/>
    <property type="match status" value="1"/>
</dbReference>
<evidence type="ECO:0000256" key="3">
    <source>
        <dbReference type="ARBA" id="ARBA00022525"/>
    </source>
</evidence>
<keyword evidence="4" id="KW-0372">Hormone</keyword>
<dbReference type="PANTHER" id="PTHR33136">
    <property type="entry name" value="RAPID ALKALINIZATION FACTOR-LIKE"/>
    <property type="match status" value="1"/>
</dbReference>
<comment type="subcellular location">
    <subcellularLocation>
        <location evidence="1">Secreted</location>
    </subcellularLocation>
</comment>
<name>A0AAE1X076_9LAMI</name>